<sequence length="222" mass="25602">MDKKALQRIIKDYFTTFAKQYNFVFYKSTVLLRVCEDTLHIINFDLPSDGLNCNIAIQPLYIPSDTITLSFGNRLNHFKTKLPGAWGYSNDKKDIERDLSQIKELLEINAIPWFNEVGRPEGIISFIESGLVEDINIIVGFPSIFRNMYLGFSYLYTNKIGLAEKLLQQVVEQSTEDKRAWVVQQNKMINSILALAKNEPNKIGEKLNEFVRTTKDNLKIKI</sequence>
<dbReference type="EMBL" id="JAJEKE010000033">
    <property type="protein sequence ID" value="MCQ1531829.1"/>
    <property type="molecule type" value="Genomic_DNA"/>
</dbReference>
<evidence type="ECO:0008006" key="3">
    <source>
        <dbReference type="Google" id="ProtNLM"/>
    </source>
</evidence>
<evidence type="ECO:0000313" key="2">
    <source>
        <dbReference type="Proteomes" id="UP001651880"/>
    </source>
</evidence>
<comment type="caution">
    <text evidence="1">The sequence shown here is derived from an EMBL/GenBank/DDBJ whole genome shotgun (WGS) entry which is preliminary data.</text>
</comment>
<gene>
    <name evidence="1" type="ORF">LJD61_20135</name>
</gene>
<dbReference type="RefSeq" id="WP_255229404.1">
    <property type="nucleotide sequence ID" value="NZ_JAJEKE010000033.1"/>
</dbReference>
<name>A0ABT1NMK5_9FIRM</name>
<protein>
    <recommendedName>
        <fullName evidence="3">DUF4304 domain-containing protein</fullName>
    </recommendedName>
</protein>
<reference evidence="1 2" key="1">
    <citation type="submission" date="2021-10" db="EMBL/GenBank/DDBJ databases">
        <title>Lutispora strain m25 sp. nov., a thermophilic, non-spore-forming bacterium isolated from a lab-scale methanogenic bioreactor digesting anaerobic sludge.</title>
        <authorList>
            <person name="El Houari A."/>
            <person name="Mcdonald J."/>
        </authorList>
    </citation>
    <scope>NUCLEOTIDE SEQUENCE [LARGE SCALE GENOMIC DNA]</scope>
    <source>
        <strain evidence="2">m25</strain>
    </source>
</reference>
<proteinExistence type="predicted"/>
<organism evidence="1 2">
    <name type="scientific">Lutispora saccharofermentans</name>
    <dbReference type="NCBI Taxonomy" id="3024236"/>
    <lineage>
        <taxon>Bacteria</taxon>
        <taxon>Bacillati</taxon>
        <taxon>Bacillota</taxon>
        <taxon>Clostridia</taxon>
        <taxon>Lutisporales</taxon>
        <taxon>Lutisporaceae</taxon>
        <taxon>Lutispora</taxon>
    </lineage>
</organism>
<dbReference type="Proteomes" id="UP001651880">
    <property type="component" value="Unassembled WGS sequence"/>
</dbReference>
<keyword evidence="2" id="KW-1185">Reference proteome</keyword>
<evidence type="ECO:0000313" key="1">
    <source>
        <dbReference type="EMBL" id="MCQ1531829.1"/>
    </source>
</evidence>
<accession>A0ABT1NMK5</accession>